<evidence type="ECO:0000256" key="6">
    <source>
        <dbReference type="RuleBase" id="RU003345"/>
    </source>
</evidence>
<evidence type="ECO:0000256" key="4">
    <source>
        <dbReference type="PIRSR" id="PIRSR036492-1"/>
    </source>
</evidence>
<name>A0A449AZX9_9BACT</name>
<dbReference type="SUPFAM" id="SSF53720">
    <property type="entry name" value="ALDH-like"/>
    <property type="match status" value="1"/>
</dbReference>
<keyword evidence="2 3" id="KW-0560">Oxidoreductase</keyword>
<evidence type="ECO:0000313" key="9">
    <source>
        <dbReference type="Proteomes" id="UP000289862"/>
    </source>
</evidence>
<dbReference type="PANTHER" id="PTHR43570">
    <property type="entry name" value="ALDEHYDE DEHYDROGENASE"/>
    <property type="match status" value="1"/>
</dbReference>
<dbReference type="PROSITE" id="PS00070">
    <property type="entry name" value="ALDEHYDE_DEHYDR_CYS"/>
    <property type="match status" value="1"/>
</dbReference>
<reference evidence="8 9" key="1">
    <citation type="submission" date="2019-01" db="EMBL/GenBank/DDBJ databases">
        <authorList>
            <consortium name="Pathogen Informatics"/>
        </authorList>
    </citation>
    <scope>NUCLEOTIDE SEQUENCE [LARGE SCALE GENOMIC DNA]</scope>
    <source>
        <strain evidence="8 9">NCTC10186</strain>
        <plasmid evidence="9">2</plasmid>
    </source>
</reference>
<feature type="active site" evidence="4 5">
    <location>
        <position position="191"/>
    </location>
</feature>
<feature type="active site" evidence="4">
    <location>
        <position position="225"/>
    </location>
</feature>
<keyword evidence="8" id="KW-0614">Plasmid</keyword>
<dbReference type="GO" id="GO:0005737">
    <property type="term" value="C:cytoplasm"/>
    <property type="evidence" value="ECO:0007669"/>
    <property type="project" value="TreeGrafter"/>
</dbReference>
<dbReference type="Pfam" id="PF00171">
    <property type="entry name" value="Aldedh"/>
    <property type="match status" value="1"/>
</dbReference>
<dbReference type="Gene3D" id="3.40.309.10">
    <property type="entry name" value="Aldehyde Dehydrogenase, Chain A, domain 2"/>
    <property type="match status" value="1"/>
</dbReference>
<protein>
    <recommendedName>
        <fullName evidence="3">Aldehyde dehydrogenase</fullName>
    </recommendedName>
</protein>
<dbReference type="GO" id="GO:0006081">
    <property type="term" value="P:aldehyde metabolic process"/>
    <property type="evidence" value="ECO:0007669"/>
    <property type="project" value="InterPro"/>
</dbReference>
<geneLocation type="plasmid" evidence="8 9">
    <name>2</name>
</geneLocation>
<gene>
    <name evidence="8" type="primary">calB</name>
    <name evidence="8" type="ORF">NCTC10186_00559</name>
</gene>
<feature type="domain" description="Aldehyde dehydrogenase" evidence="7">
    <location>
        <begin position="8"/>
        <end position="394"/>
    </location>
</feature>
<dbReference type="Proteomes" id="UP000289862">
    <property type="component" value="Plasmid 2"/>
</dbReference>
<dbReference type="InterPro" id="IPR016163">
    <property type="entry name" value="Ald_DH_C"/>
</dbReference>
<evidence type="ECO:0000256" key="3">
    <source>
        <dbReference type="PIRNR" id="PIRNR036492"/>
    </source>
</evidence>
<dbReference type="RefSeq" id="WP_119572219.1">
    <property type="nucleotide sequence ID" value="NZ_LR215032.1"/>
</dbReference>
<dbReference type="PANTHER" id="PTHR43570:SF16">
    <property type="entry name" value="ALDEHYDE DEHYDROGENASE TYPE III, ISOFORM Q"/>
    <property type="match status" value="1"/>
</dbReference>
<dbReference type="KEGG" id="mgal:NCTC10186_00559"/>
<dbReference type="OrthoDB" id="9762913at2"/>
<dbReference type="Gene3D" id="3.40.605.10">
    <property type="entry name" value="Aldehyde Dehydrogenase, Chain A, domain 1"/>
    <property type="match status" value="1"/>
</dbReference>
<dbReference type="InterPro" id="IPR016160">
    <property type="entry name" value="Ald_DH_CS_CYS"/>
</dbReference>
<evidence type="ECO:0000256" key="1">
    <source>
        <dbReference type="ARBA" id="ARBA00009986"/>
    </source>
</evidence>
<evidence type="ECO:0000256" key="5">
    <source>
        <dbReference type="PROSITE-ProRule" id="PRU10007"/>
    </source>
</evidence>
<dbReference type="PIRSF" id="PIRSF036492">
    <property type="entry name" value="ALDH"/>
    <property type="match status" value="1"/>
</dbReference>
<dbReference type="EMBL" id="LR215032">
    <property type="protein sequence ID" value="VEU73070.1"/>
    <property type="molecule type" value="Genomic_DNA"/>
</dbReference>
<evidence type="ECO:0000256" key="2">
    <source>
        <dbReference type="ARBA" id="ARBA00023002"/>
    </source>
</evidence>
<organism evidence="8 9">
    <name type="scientific">Mycoplasmopsis gallopavonis</name>
    <dbReference type="NCBI Taxonomy" id="76629"/>
    <lineage>
        <taxon>Bacteria</taxon>
        <taxon>Bacillati</taxon>
        <taxon>Mycoplasmatota</taxon>
        <taxon>Mycoplasmoidales</taxon>
        <taxon>Metamycoplasmataceae</taxon>
        <taxon>Mycoplasmopsis</taxon>
    </lineage>
</organism>
<dbReference type="GO" id="GO:0004029">
    <property type="term" value="F:aldehyde dehydrogenase (NAD+) activity"/>
    <property type="evidence" value="ECO:0007669"/>
    <property type="project" value="TreeGrafter"/>
</dbReference>
<dbReference type="InterPro" id="IPR016162">
    <property type="entry name" value="Ald_DH_N"/>
</dbReference>
<comment type="similarity">
    <text evidence="1 3 6">Belongs to the aldehyde dehydrogenase family.</text>
</comment>
<sequence length="432" mass="50643">MKKIQDYQTKITLLKQIKQMIYANLEQILIALEQDLQKPHYEIILTEVIPVIKELNFFLKKLNKNSFYKTKSWSPFSSYGYLYHPRGQVLICNTWNYPLQLLFVPLIGSIAAGNITTIKFHPYLKNFNSLMTKLIKELDPKSQLIQVDQTTSFVETFNQKTYDFVFFTGSYQTSLEIQKHLNPSQTEVCFELGGKSPFVITQSANLKKAAKMFCYAKLLNAGQTCIAPDYIFIDRKIAPLFEKELRKRISKLTNKVDIVKLFDKLLPSVRKNELQKHLTSQIKEFDYSNLILKDNDLNNKFYHQELFAPFALMYQFDHLSEFEKLYNQNPFPLSFYIFTRKQKDVDFFITSFPAGNYMINNTMSIFEDNKLSFGGIKTSGIGRYRGFASLELFSHKSSLIHKKGIDLLFKLKNYPYTSFKQKLLKLYLRFLK</sequence>
<proteinExistence type="inferred from homology"/>
<evidence type="ECO:0000313" key="8">
    <source>
        <dbReference type="EMBL" id="VEU73070.1"/>
    </source>
</evidence>
<dbReference type="InterPro" id="IPR012394">
    <property type="entry name" value="Aldehyde_DH_NAD(P)"/>
</dbReference>
<keyword evidence="9" id="KW-1185">Reference proteome</keyword>
<dbReference type="InterPro" id="IPR015590">
    <property type="entry name" value="Aldehyde_DH_dom"/>
</dbReference>
<dbReference type="InterPro" id="IPR029510">
    <property type="entry name" value="Ald_DH_CS_GLU"/>
</dbReference>
<dbReference type="AlphaFoldDB" id="A0A449AZX9"/>
<dbReference type="InterPro" id="IPR016161">
    <property type="entry name" value="Ald_DH/histidinol_DH"/>
</dbReference>
<dbReference type="PROSITE" id="PS00687">
    <property type="entry name" value="ALDEHYDE_DEHYDR_GLU"/>
    <property type="match status" value="1"/>
</dbReference>
<accession>A0A449AZX9</accession>
<evidence type="ECO:0000259" key="7">
    <source>
        <dbReference type="Pfam" id="PF00171"/>
    </source>
</evidence>